<evidence type="ECO:0000259" key="2">
    <source>
        <dbReference type="Pfam" id="PF12680"/>
    </source>
</evidence>
<keyword evidence="4" id="KW-1185">Reference proteome</keyword>
<dbReference type="RefSeq" id="WP_124873832.1">
    <property type="nucleotide sequence ID" value="NZ_CP034184.1"/>
</dbReference>
<dbReference type="InterPro" id="IPR009959">
    <property type="entry name" value="Cyclase_SnoaL-like"/>
</dbReference>
<feature type="chain" id="PRO_5018048441" evidence="1">
    <location>
        <begin position="22"/>
        <end position="174"/>
    </location>
</feature>
<organism evidence="3 4">
    <name type="scientific">Deinococcus psychrotolerans</name>
    <dbReference type="NCBI Taxonomy" id="2489213"/>
    <lineage>
        <taxon>Bacteria</taxon>
        <taxon>Thermotogati</taxon>
        <taxon>Deinococcota</taxon>
        <taxon>Deinococci</taxon>
        <taxon>Deinococcales</taxon>
        <taxon>Deinococcaceae</taxon>
        <taxon>Deinococcus</taxon>
    </lineage>
</organism>
<reference evidence="3 4" key="1">
    <citation type="submission" date="2018-11" db="EMBL/GenBank/DDBJ databases">
        <title>Deinococcus shelandsis sp. nov., isolated from South Shetland Islands soil of Antarctica.</title>
        <authorList>
            <person name="Tian J."/>
        </authorList>
    </citation>
    <scope>NUCLEOTIDE SEQUENCE [LARGE SCALE GENOMIC DNA]</scope>
    <source>
        <strain evidence="3 4">S14-83T</strain>
    </source>
</reference>
<keyword evidence="1" id="KW-0732">Signal</keyword>
<dbReference type="NCBIfam" id="TIGR02246">
    <property type="entry name" value="SgcJ/EcaC family oxidoreductase"/>
    <property type="match status" value="1"/>
</dbReference>
<dbReference type="PANTHER" id="PTHR38436:SF1">
    <property type="entry name" value="ESTER CYCLASE"/>
    <property type="match status" value="1"/>
</dbReference>
<protein>
    <submittedName>
        <fullName evidence="3">SgcJ/EcaC family oxidoreductase</fullName>
    </submittedName>
</protein>
<sequence>MSTLRTLTALVALTVPGLSLALPYPTGSTLPVATSRPVPPIVQQWADAWNKADAAGMARLFTEDGVYQDFAFQAKNTGKDGIAGWVTLTLKSIPDAHAVLLDAFQIGDRAAVQWVFSGTPVGFGDLGGKSFSVPVSSVFELRDGKIEQVIDYYNRADLFHQLGLPSDNWAAPKP</sequence>
<feature type="signal peptide" evidence="1">
    <location>
        <begin position="1"/>
        <end position="21"/>
    </location>
</feature>
<dbReference type="InterPro" id="IPR032710">
    <property type="entry name" value="NTF2-like_dom_sf"/>
</dbReference>
<evidence type="ECO:0000256" key="1">
    <source>
        <dbReference type="SAM" id="SignalP"/>
    </source>
</evidence>
<dbReference type="EMBL" id="CP034184">
    <property type="protein sequence ID" value="AZI44314.1"/>
    <property type="molecule type" value="Genomic_DNA"/>
</dbReference>
<gene>
    <name evidence="3" type="ORF">EHF33_15610</name>
</gene>
<dbReference type="CDD" id="cd00531">
    <property type="entry name" value="NTF2_like"/>
    <property type="match status" value="1"/>
</dbReference>
<accession>A0A3G8YNW9</accession>
<dbReference type="Pfam" id="PF12680">
    <property type="entry name" value="SnoaL_2"/>
    <property type="match status" value="1"/>
</dbReference>
<dbReference type="PANTHER" id="PTHR38436">
    <property type="entry name" value="POLYKETIDE CYCLASE SNOAL-LIKE DOMAIN"/>
    <property type="match status" value="1"/>
</dbReference>
<name>A0A3G8YNW9_9DEIO</name>
<dbReference type="Gene3D" id="3.10.450.50">
    <property type="match status" value="1"/>
</dbReference>
<dbReference type="GO" id="GO:0030638">
    <property type="term" value="P:polyketide metabolic process"/>
    <property type="evidence" value="ECO:0007669"/>
    <property type="project" value="InterPro"/>
</dbReference>
<dbReference type="KEGG" id="dph:EHF33_15610"/>
<dbReference type="Proteomes" id="UP000276417">
    <property type="component" value="Chromosome 2"/>
</dbReference>
<evidence type="ECO:0000313" key="3">
    <source>
        <dbReference type="EMBL" id="AZI44314.1"/>
    </source>
</evidence>
<dbReference type="OrthoDB" id="582835at2"/>
<feature type="domain" description="SnoaL-like" evidence="2">
    <location>
        <begin position="42"/>
        <end position="147"/>
    </location>
</feature>
<dbReference type="InterPro" id="IPR011944">
    <property type="entry name" value="Steroid_delta5-4_isomerase"/>
</dbReference>
<dbReference type="SUPFAM" id="SSF54427">
    <property type="entry name" value="NTF2-like"/>
    <property type="match status" value="1"/>
</dbReference>
<evidence type="ECO:0000313" key="4">
    <source>
        <dbReference type="Proteomes" id="UP000276417"/>
    </source>
</evidence>
<dbReference type="InterPro" id="IPR037401">
    <property type="entry name" value="SnoaL-like"/>
</dbReference>
<dbReference type="AlphaFoldDB" id="A0A3G8YNW9"/>
<proteinExistence type="predicted"/>